<protein>
    <recommendedName>
        <fullName evidence="3">Outer membrane protein beta-barrel domain-containing protein</fullName>
    </recommendedName>
</protein>
<evidence type="ECO:0000313" key="2">
    <source>
        <dbReference type="Proteomes" id="UP000006241"/>
    </source>
</evidence>
<dbReference type="EMBL" id="ACHB01000092">
    <property type="protein sequence ID" value="EEI90266.1"/>
    <property type="molecule type" value="Genomic_DNA"/>
</dbReference>
<evidence type="ECO:0000313" key="1">
    <source>
        <dbReference type="EMBL" id="EEI90266.1"/>
    </source>
</evidence>
<comment type="caution">
    <text evidence="1">The sequence shown here is derived from an EMBL/GenBank/DDBJ whole genome shotgun (WGS) entry which is preliminary data.</text>
</comment>
<accession>C2G3R1</accession>
<dbReference type="HOGENOM" id="CLU_1174402_0_0_10"/>
<sequence length="219" mass="24114">MIRKITGIIAMLCNLIVAKAQDRPTLDLTAGISRNMLSGNQLENLSNSGTVQRGCNVIIGLSVFNPITTSFGLKHEVLYSPTTVILHLNDGNQPVYKSKLNRQIIQLYPLSPAFHYKNLQVSAGPYWGIVSGGSIQRKDLQGNLFKDHTIYGSSASSGGYLHKWDLGISGTLAYTLSSKLHIGLRYTQGFIALTENTAEQQQQQVYSKYTSLAVGYRLF</sequence>
<dbReference type="AlphaFoldDB" id="C2G3R1"/>
<gene>
    <name evidence="1" type="ORF">HMPREF0765_4217</name>
</gene>
<evidence type="ECO:0008006" key="3">
    <source>
        <dbReference type="Google" id="ProtNLM"/>
    </source>
</evidence>
<proteinExistence type="predicted"/>
<organism evidence="1 2">
    <name type="scientific">Sphingobacterium spiritivorum ATCC 33300</name>
    <dbReference type="NCBI Taxonomy" id="525372"/>
    <lineage>
        <taxon>Bacteria</taxon>
        <taxon>Pseudomonadati</taxon>
        <taxon>Bacteroidota</taxon>
        <taxon>Sphingobacteriia</taxon>
        <taxon>Sphingobacteriales</taxon>
        <taxon>Sphingobacteriaceae</taxon>
        <taxon>Sphingobacterium</taxon>
    </lineage>
</organism>
<reference evidence="1 2" key="1">
    <citation type="submission" date="2009-01" db="EMBL/GenBank/DDBJ databases">
        <authorList>
            <person name="Qin X."/>
            <person name="Bachman B."/>
            <person name="Battles P."/>
            <person name="Bell A."/>
            <person name="Bess C."/>
            <person name="Bickham C."/>
            <person name="Chaboub L."/>
            <person name="Chen D."/>
            <person name="Coyle M."/>
            <person name="Deiros D.R."/>
            <person name="Dinh H."/>
            <person name="Forbes L."/>
            <person name="Fowler G."/>
            <person name="Francisco L."/>
            <person name="Fu Q."/>
            <person name="Gubbala S."/>
            <person name="Hale W."/>
            <person name="Han Y."/>
            <person name="Hemphill L."/>
            <person name="Highlander S.K."/>
            <person name="Hirani K."/>
            <person name="Hogues M."/>
            <person name="Jackson L."/>
            <person name="Jakkamsetti A."/>
            <person name="Javaid M."/>
            <person name="Jiang H."/>
            <person name="Korchina V."/>
            <person name="Kovar C."/>
            <person name="Lara F."/>
            <person name="Lee S."/>
            <person name="Mata R."/>
            <person name="Mathew T."/>
            <person name="Moen C."/>
            <person name="Morales K."/>
            <person name="Munidasa M."/>
            <person name="Nazareth L."/>
            <person name="Ngo R."/>
            <person name="Nguyen L."/>
            <person name="Okwuonu G."/>
            <person name="Ongeri F."/>
            <person name="Patil S."/>
            <person name="Petrosino J."/>
            <person name="Pham C."/>
            <person name="Pham P."/>
            <person name="Pu L.-L."/>
            <person name="Puazo M."/>
            <person name="Raj R."/>
            <person name="Reid J."/>
            <person name="Rouhana J."/>
            <person name="Saada N."/>
            <person name="Shang Y."/>
            <person name="Simmons D."/>
            <person name="Thornton R."/>
            <person name="Warren J."/>
            <person name="Weissenberger G."/>
            <person name="Zhang J."/>
            <person name="Zhang L."/>
            <person name="Zhou C."/>
            <person name="Zhu D."/>
            <person name="Muzny D."/>
            <person name="Worley K."/>
            <person name="Gibbs R."/>
        </authorList>
    </citation>
    <scope>NUCLEOTIDE SEQUENCE [LARGE SCALE GENOMIC DNA]</scope>
    <source>
        <strain evidence="1 2">ATCC 33300</strain>
    </source>
</reference>
<dbReference type="RefSeq" id="WP_003003706.1">
    <property type="nucleotide sequence ID" value="NZ_GG668630.1"/>
</dbReference>
<name>C2G3R1_SPHSI</name>
<dbReference type="Proteomes" id="UP000006241">
    <property type="component" value="Unassembled WGS sequence"/>
</dbReference>